<reference evidence="4" key="1">
    <citation type="journal article" date="2023" name="Mol. Phylogenet. Evol.">
        <title>Genome-scale phylogeny and comparative genomics of the fungal order Sordariales.</title>
        <authorList>
            <person name="Hensen N."/>
            <person name="Bonometti L."/>
            <person name="Westerberg I."/>
            <person name="Brannstrom I.O."/>
            <person name="Guillou S."/>
            <person name="Cros-Aarteil S."/>
            <person name="Calhoun S."/>
            <person name="Haridas S."/>
            <person name="Kuo A."/>
            <person name="Mondo S."/>
            <person name="Pangilinan J."/>
            <person name="Riley R."/>
            <person name="LaButti K."/>
            <person name="Andreopoulos B."/>
            <person name="Lipzen A."/>
            <person name="Chen C."/>
            <person name="Yan M."/>
            <person name="Daum C."/>
            <person name="Ng V."/>
            <person name="Clum A."/>
            <person name="Steindorff A."/>
            <person name="Ohm R.A."/>
            <person name="Martin F."/>
            <person name="Silar P."/>
            <person name="Natvig D.O."/>
            <person name="Lalanne C."/>
            <person name="Gautier V."/>
            <person name="Ament-Velasquez S.L."/>
            <person name="Kruys A."/>
            <person name="Hutchinson M.I."/>
            <person name="Powell A.J."/>
            <person name="Barry K."/>
            <person name="Miller A.N."/>
            <person name="Grigoriev I.V."/>
            <person name="Debuchy R."/>
            <person name="Gladieux P."/>
            <person name="Hiltunen Thoren M."/>
            <person name="Johannesson H."/>
        </authorList>
    </citation>
    <scope>NUCLEOTIDE SEQUENCE</scope>
    <source>
        <strain evidence="4">CBS 990.96</strain>
    </source>
</reference>
<dbReference type="PANTHER" id="PTHR28063">
    <property type="entry name" value="RNA POLYMERASE II NUCLEAR LOCALIZATION PROTEIN IWR1"/>
    <property type="match status" value="1"/>
</dbReference>
<evidence type="ECO:0000256" key="2">
    <source>
        <dbReference type="SAM" id="MobiDB-lite"/>
    </source>
</evidence>
<protein>
    <recommendedName>
        <fullName evidence="3">Transcription factor Iwr1 domain-containing protein</fullName>
    </recommendedName>
</protein>
<reference evidence="4" key="2">
    <citation type="submission" date="2023-05" db="EMBL/GenBank/DDBJ databases">
        <authorList>
            <consortium name="Lawrence Berkeley National Laboratory"/>
            <person name="Steindorff A."/>
            <person name="Hensen N."/>
            <person name="Bonometti L."/>
            <person name="Westerberg I."/>
            <person name="Brannstrom I.O."/>
            <person name="Guillou S."/>
            <person name="Cros-Aarteil S."/>
            <person name="Calhoun S."/>
            <person name="Haridas S."/>
            <person name="Kuo A."/>
            <person name="Mondo S."/>
            <person name="Pangilinan J."/>
            <person name="Riley R."/>
            <person name="Labutti K."/>
            <person name="Andreopoulos B."/>
            <person name="Lipzen A."/>
            <person name="Chen C."/>
            <person name="Yanf M."/>
            <person name="Daum C."/>
            <person name="Ng V."/>
            <person name="Clum A."/>
            <person name="Ohm R."/>
            <person name="Martin F."/>
            <person name="Silar P."/>
            <person name="Natvig D."/>
            <person name="Lalanne C."/>
            <person name="Gautier V."/>
            <person name="Ament-Velasquez S.L."/>
            <person name="Kruys A."/>
            <person name="Hutchinson M.I."/>
            <person name="Powell A.J."/>
            <person name="Barry K."/>
            <person name="Miller A.N."/>
            <person name="Grigoriev I.V."/>
            <person name="Debuchy R."/>
            <person name="Gladieux P."/>
            <person name="Thoren M.H."/>
            <person name="Johannesson H."/>
        </authorList>
    </citation>
    <scope>NUCLEOTIDE SEQUENCE</scope>
    <source>
        <strain evidence="4">CBS 990.96</strain>
    </source>
</reference>
<gene>
    <name evidence="4" type="ORF">QBC38DRAFT_224036</name>
</gene>
<dbReference type="EMBL" id="MU865292">
    <property type="protein sequence ID" value="KAK4231486.1"/>
    <property type="molecule type" value="Genomic_DNA"/>
</dbReference>
<feature type="compositionally biased region" description="Low complexity" evidence="2">
    <location>
        <begin position="181"/>
        <end position="203"/>
    </location>
</feature>
<dbReference type="Pfam" id="PF08574">
    <property type="entry name" value="Iwr1"/>
    <property type="match status" value="1"/>
</dbReference>
<dbReference type="Proteomes" id="UP001301958">
    <property type="component" value="Unassembled WGS sequence"/>
</dbReference>
<name>A0AAN7BXJ4_9PEZI</name>
<evidence type="ECO:0000256" key="1">
    <source>
        <dbReference type="ARBA" id="ARBA00010218"/>
    </source>
</evidence>
<feature type="compositionally biased region" description="Low complexity" evidence="2">
    <location>
        <begin position="95"/>
        <end position="111"/>
    </location>
</feature>
<feature type="domain" description="Transcription factor Iwr1" evidence="3">
    <location>
        <begin position="314"/>
        <end position="386"/>
    </location>
</feature>
<evidence type="ECO:0000313" key="5">
    <source>
        <dbReference type="Proteomes" id="UP001301958"/>
    </source>
</evidence>
<dbReference type="PANTHER" id="PTHR28063:SF1">
    <property type="entry name" value="RNA POLYMERASE II NUCLEAR LOCALIZATION PROTEIN IWR1"/>
    <property type="match status" value="1"/>
</dbReference>
<proteinExistence type="inferred from homology"/>
<feature type="region of interest" description="Disordered" evidence="2">
    <location>
        <begin position="178"/>
        <end position="233"/>
    </location>
</feature>
<dbReference type="GO" id="GO:0006606">
    <property type="term" value="P:protein import into nucleus"/>
    <property type="evidence" value="ECO:0007669"/>
    <property type="project" value="InterPro"/>
</dbReference>
<accession>A0AAN7BXJ4</accession>
<dbReference type="GO" id="GO:0005737">
    <property type="term" value="C:cytoplasm"/>
    <property type="evidence" value="ECO:0007669"/>
    <property type="project" value="TreeGrafter"/>
</dbReference>
<feature type="region of interest" description="Disordered" evidence="2">
    <location>
        <begin position="33"/>
        <end position="122"/>
    </location>
</feature>
<feature type="compositionally biased region" description="Acidic residues" evidence="2">
    <location>
        <begin position="405"/>
        <end position="419"/>
    </location>
</feature>
<feature type="region of interest" description="Disordered" evidence="2">
    <location>
        <begin position="354"/>
        <end position="390"/>
    </location>
</feature>
<feature type="compositionally biased region" description="Basic and acidic residues" evidence="2">
    <location>
        <begin position="72"/>
        <end position="81"/>
    </location>
</feature>
<organism evidence="4 5">
    <name type="scientific">Podospora fimiseda</name>
    <dbReference type="NCBI Taxonomy" id="252190"/>
    <lineage>
        <taxon>Eukaryota</taxon>
        <taxon>Fungi</taxon>
        <taxon>Dikarya</taxon>
        <taxon>Ascomycota</taxon>
        <taxon>Pezizomycotina</taxon>
        <taxon>Sordariomycetes</taxon>
        <taxon>Sordariomycetidae</taxon>
        <taxon>Sordariales</taxon>
        <taxon>Podosporaceae</taxon>
        <taxon>Podospora</taxon>
    </lineage>
</organism>
<feature type="region of interest" description="Disordered" evidence="2">
    <location>
        <begin position="263"/>
        <end position="311"/>
    </location>
</feature>
<feature type="compositionally biased region" description="Acidic residues" evidence="2">
    <location>
        <begin position="354"/>
        <end position="375"/>
    </location>
</feature>
<dbReference type="InterPro" id="IPR040150">
    <property type="entry name" value="Iwr1"/>
</dbReference>
<sequence>MADLPPQTIHVKRKRGTEEAPVDFLKVDRNKRFRNFSSNPNGWVYQRKLAHPANDTKDAAPSSEPTVPEILPTKEGDEKLDKRPKKIPKSQTLNAETPAPEAVPAPASTAPDRSHQPTTDDGIRKFHLSKSVLAASTVSRVAKRRGSPAVFVERVPKRPRSAELNPEVVKAILDDTNKAGTVHTTETPAETVATASSSSAAAPKPALKRPGSTARTKPKGDETKTTLPPSMIKPQTEMDELSMAMDVWTLNEISKNLELMDSKGKYSPATSRWKPHVPKQRHTQQHTKEQAKPLAPAPATENAMDVDNDTTDDEDYIIETYERVPAERLRDQAVPVHQVGLLVFDTEPDMEEFFYGNEDETDDEFPEDEEDEDAENYYTHDYPDEDLDWDDEFGRNACRYTNLSDQEEWDERENDLGDEAWERGDAANPFMRPG</sequence>
<evidence type="ECO:0000259" key="3">
    <source>
        <dbReference type="Pfam" id="PF08574"/>
    </source>
</evidence>
<comment type="similarity">
    <text evidence="1">Belongs to the IWR1/SLC7A6OS family.</text>
</comment>
<dbReference type="AlphaFoldDB" id="A0AAN7BXJ4"/>
<comment type="caution">
    <text evidence="4">The sequence shown here is derived from an EMBL/GenBank/DDBJ whole genome shotgun (WGS) entry which is preliminary data.</text>
</comment>
<feature type="region of interest" description="Disordered" evidence="2">
    <location>
        <begin position="404"/>
        <end position="434"/>
    </location>
</feature>
<keyword evidence="5" id="KW-1185">Reference proteome</keyword>
<feature type="compositionally biased region" description="Basic residues" evidence="2">
    <location>
        <begin position="273"/>
        <end position="285"/>
    </location>
</feature>
<dbReference type="InterPro" id="IPR013883">
    <property type="entry name" value="TF_Iwr1_dom"/>
</dbReference>
<evidence type="ECO:0000313" key="4">
    <source>
        <dbReference type="EMBL" id="KAK4231486.1"/>
    </source>
</evidence>